<name>A0A8H7T517_9HELO</name>
<evidence type="ECO:0000313" key="2">
    <source>
        <dbReference type="EMBL" id="KAG4412532.1"/>
    </source>
</evidence>
<dbReference type="OrthoDB" id="5213490at2759"/>
<dbReference type="Gene3D" id="3.80.10.10">
    <property type="entry name" value="Ribonuclease Inhibitor"/>
    <property type="match status" value="1"/>
</dbReference>
<dbReference type="AlphaFoldDB" id="A0A8H7T517"/>
<proteinExistence type="predicted"/>
<evidence type="ECO:0000313" key="3">
    <source>
        <dbReference type="Proteomes" id="UP000664132"/>
    </source>
</evidence>
<keyword evidence="3" id="KW-1185">Reference proteome</keyword>
<feature type="region of interest" description="Disordered" evidence="1">
    <location>
        <begin position="532"/>
        <end position="557"/>
    </location>
</feature>
<protein>
    <submittedName>
        <fullName evidence="2">Uncharacterized protein</fullName>
    </submittedName>
</protein>
<organism evidence="2 3">
    <name type="scientific">Cadophora malorum</name>
    <dbReference type="NCBI Taxonomy" id="108018"/>
    <lineage>
        <taxon>Eukaryota</taxon>
        <taxon>Fungi</taxon>
        <taxon>Dikarya</taxon>
        <taxon>Ascomycota</taxon>
        <taxon>Pezizomycotina</taxon>
        <taxon>Leotiomycetes</taxon>
        <taxon>Helotiales</taxon>
        <taxon>Ploettnerulaceae</taxon>
        <taxon>Cadophora</taxon>
    </lineage>
</organism>
<gene>
    <name evidence="2" type="ORF">IFR04_014343</name>
</gene>
<dbReference type="Proteomes" id="UP000664132">
    <property type="component" value="Unassembled WGS sequence"/>
</dbReference>
<dbReference type="SUPFAM" id="SSF52058">
    <property type="entry name" value="L domain-like"/>
    <property type="match status" value="1"/>
</dbReference>
<feature type="compositionally biased region" description="Basic and acidic residues" evidence="1">
    <location>
        <begin position="539"/>
        <end position="557"/>
    </location>
</feature>
<comment type="caution">
    <text evidence="2">The sequence shown here is derived from an EMBL/GenBank/DDBJ whole genome shotgun (WGS) entry which is preliminary data.</text>
</comment>
<dbReference type="InterPro" id="IPR032675">
    <property type="entry name" value="LRR_dom_sf"/>
</dbReference>
<sequence length="592" mass="67319">MSLPAYQSKDKAYEAGIAALAPYLEGSTLSSLSRVNSAFFRVFGGYLWANPIKTIHKSRTPYTKAIKFISQKHGERFTELVQVLDFRPLLRLKENGYWINDFVPNERYFNCNYILNVLVYFKNLKFVVLDDIQNYSNAYYYDNTCPQYSIKPLLLSVSSSVLLDMSAILEADMFANLMYLDISATYHAPAAIASLNNYEFSNLRVLKMSKMRLTKLPRFVLALGLRLWSLDVSNNLLTDNAIDALILHCIKPAISRPEPLPLSVADAVFFDHPPEYTIRGDAQDDMPARRPDSTTPFIEAMLNADDDVSNPLYSHTGLTHLYISSNRLTSVGTRLLLITTNRLQVLDLGAMQSDVDLRMMQVEHATMYHANGPVLMPPSQLERIRVHHSFVTYVPTLTLGSVTHYHEAYIKEAEIFAEGYAWDPNVSYHPLQNHRITHLILTHIPTKSYGILIDHLIALIRKVTKQHQDIERVRSTTVQHRRSPVLLSGLHLLRLEFIHDDGKGGPSSSVSGDKDADTFLERSLGDFSFFGEEEAGESSGRKEKEKKEKKERKGKEKEKVLRDVVAELKAFREKEQPRWPGQLQLVVPARGF</sequence>
<accession>A0A8H7T517</accession>
<reference evidence="2" key="1">
    <citation type="submission" date="2021-02" db="EMBL/GenBank/DDBJ databases">
        <title>Genome sequence Cadophora malorum strain M34.</title>
        <authorList>
            <person name="Stefanovic E."/>
            <person name="Vu D."/>
            <person name="Scully C."/>
            <person name="Dijksterhuis J."/>
            <person name="Roader J."/>
            <person name="Houbraken J."/>
        </authorList>
    </citation>
    <scope>NUCLEOTIDE SEQUENCE</scope>
    <source>
        <strain evidence="2">M34</strain>
    </source>
</reference>
<dbReference type="EMBL" id="JAFJYH010000371">
    <property type="protein sequence ID" value="KAG4412532.1"/>
    <property type="molecule type" value="Genomic_DNA"/>
</dbReference>
<evidence type="ECO:0000256" key="1">
    <source>
        <dbReference type="SAM" id="MobiDB-lite"/>
    </source>
</evidence>